<dbReference type="PANTHER" id="PTHR46609">
    <property type="entry name" value="EXONUCLEASE, PHAGE-TYPE/RECB, C-TERMINAL DOMAIN-CONTAINING PROTEIN"/>
    <property type="match status" value="1"/>
</dbReference>
<dbReference type="Pfam" id="PF09588">
    <property type="entry name" value="YqaJ"/>
    <property type="match status" value="1"/>
</dbReference>
<organism evidence="2 3">
    <name type="scientific">Amphibalanus amphitrite</name>
    <name type="common">Striped barnacle</name>
    <name type="synonym">Balanus amphitrite</name>
    <dbReference type="NCBI Taxonomy" id="1232801"/>
    <lineage>
        <taxon>Eukaryota</taxon>
        <taxon>Metazoa</taxon>
        <taxon>Ecdysozoa</taxon>
        <taxon>Arthropoda</taxon>
        <taxon>Crustacea</taxon>
        <taxon>Multicrustacea</taxon>
        <taxon>Cirripedia</taxon>
        <taxon>Thoracica</taxon>
        <taxon>Thoracicalcarea</taxon>
        <taxon>Balanomorpha</taxon>
        <taxon>Balanoidea</taxon>
        <taxon>Balanidae</taxon>
        <taxon>Amphibalaninae</taxon>
        <taxon>Amphibalanus</taxon>
    </lineage>
</organism>
<name>A0A6A4W6I5_AMPAM</name>
<dbReference type="EMBL" id="VIIS01000996">
    <property type="protein sequence ID" value="KAF0302956.1"/>
    <property type="molecule type" value="Genomic_DNA"/>
</dbReference>
<proteinExistence type="predicted"/>
<reference evidence="2 3" key="1">
    <citation type="submission" date="2019-07" db="EMBL/GenBank/DDBJ databases">
        <title>Draft genome assembly of a fouling barnacle, Amphibalanus amphitrite (Darwin, 1854): The first reference genome for Thecostraca.</title>
        <authorList>
            <person name="Kim W."/>
        </authorList>
    </citation>
    <scope>NUCLEOTIDE SEQUENCE [LARGE SCALE GENOMIC DNA]</scope>
    <source>
        <strain evidence="2">SNU_AA5</strain>
        <tissue evidence="2">Soma without cirri and trophi</tissue>
    </source>
</reference>
<gene>
    <name evidence="2" type="ORF">FJT64_025014</name>
</gene>
<dbReference type="InterPro" id="IPR011335">
    <property type="entry name" value="Restrct_endonuc-II-like"/>
</dbReference>
<sequence>MAYLSEGALDDVLARFNNLTMSVTETAGQSVHSPAGGFGNWAAGGAEVPYDVGSDGPPGWPGGRATPDLELTNPVEYRRRAEAKLRELTLTQTEQEALERRTRRDREAWFAARRGRITASVFQRVSNMRPTTPCDSLLEVLLYGAGRELDTPALRYGRQNEERAIREYERRTGVLVRHPVGLVVHPEHGFLAATPDGWVAPGLILEVKCPQRAANTPLRELAAAGGSFCLDRAMKLRRGHPYYGQVQAQMACCGARFCDFFVWTPHESECDRIAFDPDFWQQKIGPVREFFLECLLPEMVDPRKARGLPYRERRNYRPRRH</sequence>
<evidence type="ECO:0000313" key="3">
    <source>
        <dbReference type="Proteomes" id="UP000440578"/>
    </source>
</evidence>
<dbReference type="SUPFAM" id="SSF52980">
    <property type="entry name" value="Restriction endonuclease-like"/>
    <property type="match status" value="1"/>
</dbReference>
<comment type="caution">
    <text evidence="2">The sequence shown here is derived from an EMBL/GenBank/DDBJ whole genome shotgun (WGS) entry which is preliminary data.</text>
</comment>
<accession>A0A6A4W6I5</accession>
<dbReference type="InterPro" id="IPR011604">
    <property type="entry name" value="PDDEXK-like_dom_sf"/>
</dbReference>
<dbReference type="GO" id="GO:0006281">
    <property type="term" value="P:DNA repair"/>
    <property type="evidence" value="ECO:0007669"/>
    <property type="project" value="UniProtKB-ARBA"/>
</dbReference>
<keyword evidence="3" id="KW-1185">Reference proteome</keyword>
<evidence type="ECO:0000259" key="1">
    <source>
        <dbReference type="Pfam" id="PF09588"/>
    </source>
</evidence>
<dbReference type="Proteomes" id="UP000440578">
    <property type="component" value="Unassembled WGS sequence"/>
</dbReference>
<dbReference type="CDD" id="cd22343">
    <property type="entry name" value="PDDEXK_lambda_exonuclease-like"/>
    <property type="match status" value="1"/>
</dbReference>
<feature type="domain" description="YqaJ viral recombinase" evidence="1">
    <location>
        <begin position="109"/>
        <end position="255"/>
    </location>
</feature>
<dbReference type="Gene3D" id="3.90.320.10">
    <property type="match status" value="1"/>
</dbReference>
<dbReference type="PANTHER" id="PTHR46609:SF8">
    <property type="entry name" value="YQAJ VIRAL RECOMBINASE DOMAIN-CONTAINING PROTEIN"/>
    <property type="match status" value="1"/>
</dbReference>
<evidence type="ECO:0000313" key="2">
    <source>
        <dbReference type="EMBL" id="KAF0302956.1"/>
    </source>
</evidence>
<protein>
    <recommendedName>
        <fullName evidence="1">YqaJ viral recombinase domain-containing protein</fullName>
    </recommendedName>
</protein>
<dbReference type="InterPro" id="IPR051703">
    <property type="entry name" value="NF-kappa-B_Signaling_Reg"/>
</dbReference>
<dbReference type="AlphaFoldDB" id="A0A6A4W6I5"/>
<dbReference type="OrthoDB" id="6379147at2759"/>
<dbReference type="InterPro" id="IPR019080">
    <property type="entry name" value="YqaJ_viral_recombinase"/>
</dbReference>